<dbReference type="KEGG" id="hyl:LPB072_16225"/>
<reference evidence="2 3" key="1">
    <citation type="submission" date="2016-02" db="EMBL/GenBank/DDBJ databases">
        <title>Draft genome sequence of Hydrogenophaga sp. LPB0072.</title>
        <authorList>
            <person name="Shin S.-K."/>
            <person name="Yi H."/>
        </authorList>
    </citation>
    <scope>NUCLEOTIDE SEQUENCE [LARGE SCALE GENOMIC DNA]</scope>
    <source>
        <strain evidence="2 3">LPB0072</strain>
    </source>
</reference>
<protein>
    <submittedName>
        <fullName evidence="1">Uncharacterized protein</fullName>
    </submittedName>
</protein>
<keyword evidence="3" id="KW-1185">Reference proteome</keyword>
<dbReference type="Proteomes" id="UP000185680">
    <property type="component" value="Chromosome"/>
</dbReference>
<dbReference type="EMBL" id="CP017476">
    <property type="protein sequence ID" value="AOW14156.1"/>
    <property type="molecule type" value="Genomic_DNA"/>
</dbReference>
<name>A0A167IJ33_9BURK</name>
<evidence type="ECO:0000313" key="1">
    <source>
        <dbReference type="EMBL" id="AOW14156.1"/>
    </source>
</evidence>
<evidence type="ECO:0000313" key="3">
    <source>
        <dbReference type="Proteomes" id="UP000185657"/>
    </source>
</evidence>
<dbReference type="EMBL" id="LVWD01000006">
    <property type="protein sequence ID" value="OAD42915.1"/>
    <property type="molecule type" value="Genomic_DNA"/>
</dbReference>
<gene>
    <name evidence="1" type="ORF">LPB072_16225</name>
    <name evidence="2" type="ORF">LPB72_06490</name>
</gene>
<dbReference type="STRING" id="1763535.LPB072_16225"/>
<evidence type="ECO:0000313" key="4">
    <source>
        <dbReference type="Proteomes" id="UP000185680"/>
    </source>
</evidence>
<reference evidence="1 4" key="2">
    <citation type="submission" date="2016-10" db="EMBL/GenBank/DDBJ databases">
        <title>Hydorgenophaga sp. LPB0072 isolated from gastropod.</title>
        <authorList>
            <person name="Kim E."/>
            <person name="Yi H."/>
        </authorList>
    </citation>
    <scope>NUCLEOTIDE SEQUENCE [LARGE SCALE GENOMIC DNA]</scope>
    <source>
        <strain evidence="1 4">LPB0072</strain>
    </source>
</reference>
<dbReference type="Proteomes" id="UP000185657">
    <property type="component" value="Unassembled WGS sequence"/>
</dbReference>
<accession>A0A167IJ33</accession>
<sequence length="90" mass="9404">MTPLTGRHGIATAVLAGLIACVSFGAVPAPNPREKLAKVHQVSALVVPSGKPAKKPAVRQDKNLVTFDLSLDVLQHQVFGSPRGDRDSGP</sequence>
<organism evidence="1 4">
    <name type="scientific">Hydrogenophaga crassostreae</name>
    <dbReference type="NCBI Taxonomy" id="1763535"/>
    <lineage>
        <taxon>Bacteria</taxon>
        <taxon>Pseudomonadati</taxon>
        <taxon>Pseudomonadota</taxon>
        <taxon>Betaproteobacteria</taxon>
        <taxon>Burkholderiales</taxon>
        <taxon>Comamonadaceae</taxon>
        <taxon>Hydrogenophaga</taxon>
    </lineage>
</organism>
<evidence type="ECO:0000313" key="2">
    <source>
        <dbReference type="EMBL" id="OAD42915.1"/>
    </source>
</evidence>
<proteinExistence type="predicted"/>
<dbReference type="AlphaFoldDB" id="A0A167IJ33"/>
<dbReference type="PROSITE" id="PS51257">
    <property type="entry name" value="PROKAR_LIPOPROTEIN"/>
    <property type="match status" value="1"/>
</dbReference>